<dbReference type="EMBL" id="BTSX01000002">
    <property type="protein sequence ID" value="GMS84567.1"/>
    <property type="molecule type" value="Genomic_DNA"/>
</dbReference>
<evidence type="ECO:0000313" key="3">
    <source>
        <dbReference type="EMBL" id="GMS84567.1"/>
    </source>
</evidence>
<feature type="compositionally biased region" description="Basic and acidic residues" evidence="1">
    <location>
        <begin position="53"/>
        <end position="86"/>
    </location>
</feature>
<evidence type="ECO:0000313" key="4">
    <source>
        <dbReference type="Proteomes" id="UP001432027"/>
    </source>
</evidence>
<feature type="non-terminal residue" evidence="3">
    <location>
        <position position="1"/>
    </location>
</feature>
<dbReference type="Proteomes" id="UP001432027">
    <property type="component" value="Unassembled WGS sequence"/>
</dbReference>
<feature type="transmembrane region" description="Helical" evidence="2">
    <location>
        <begin position="26"/>
        <end position="48"/>
    </location>
</feature>
<keyword evidence="2" id="KW-0472">Membrane</keyword>
<feature type="compositionally biased region" description="Basic and acidic residues" evidence="1">
    <location>
        <begin position="94"/>
        <end position="105"/>
    </location>
</feature>
<accession>A0AAV5SMH3</accession>
<reference evidence="3" key="1">
    <citation type="submission" date="2023-10" db="EMBL/GenBank/DDBJ databases">
        <title>Genome assembly of Pristionchus species.</title>
        <authorList>
            <person name="Yoshida K."/>
            <person name="Sommer R.J."/>
        </authorList>
    </citation>
    <scope>NUCLEOTIDE SEQUENCE</scope>
    <source>
        <strain evidence="3">RS0144</strain>
    </source>
</reference>
<keyword evidence="2" id="KW-1133">Transmembrane helix</keyword>
<sequence>EMEPGTRMVGNSVYFDPNYMSIYAQVYTYGAAVWIVFMVIMQVLLIFATDPREVKEDKGKTESARMLLRHHETNKNSTSSRERDVENTQTATEEASRKTERTQER</sequence>
<gene>
    <name evidence="3" type="ORF">PENTCL1PPCAC_6742</name>
</gene>
<feature type="region of interest" description="Disordered" evidence="1">
    <location>
        <begin position="53"/>
        <end position="105"/>
    </location>
</feature>
<keyword evidence="4" id="KW-1185">Reference proteome</keyword>
<proteinExistence type="predicted"/>
<organism evidence="3 4">
    <name type="scientific">Pristionchus entomophagus</name>
    <dbReference type="NCBI Taxonomy" id="358040"/>
    <lineage>
        <taxon>Eukaryota</taxon>
        <taxon>Metazoa</taxon>
        <taxon>Ecdysozoa</taxon>
        <taxon>Nematoda</taxon>
        <taxon>Chromadorea</taxon>
        <taxon>Rhabditida</taxon>
        <taxon>Rhabditina</taxon>
        <taxon>Diplogasteromorpha</taxon>
        <taxon>Diplogasteroidea</taxon>
        <taxon>Neodiplogasteridae</taxon>
        <taxon>Pristionchus</taxon>
    </lineage>
</organism>
<protein>
    <submittedName>
        <fullName evidence="3">Uncharacterized protein</fullName>
    </submittedName>
</protein>
<comment type="caution">
    <text evidence="3">The sequence shown here is derived from an EMBL/GenBank/DDBJ whole genome shotgun (WGS) entry which is preliminary data.</text>
</comment>
<keyword evidence="2" id="KW-0812">Transmembrane</keyword>
<dbReference type="AlphaFoldDB" id="A0AAV5SMH3"/>
<name>A0AAV5SMH3_9BILA</name>
<evidence type="ECO:0000256" key="1">
    <source>
        <dbReference type="SAM" id="MobiDB-lite"/>
    </source>
</evidence>
<evidence type="ECO:0000256" key="2">
    <source>
        <dbReference type="SAM" id="Phobius"/>
    </source>
</evidence>